<keyword evidence="3" id="KW-1185">Reference proteome</keyword>
<feature type="region of interest" description="Disordered" evidence="1">
    <location>
        <begin position="1"/>
        <end position="36"/>
    </location>
</feature>
<gene>
    <name evidence="2" type="ORF">DCAF_LOCUS10194</name>
</gene>
<evidence type="ECO:0000313" key="2">
    <source>
        <dbReference type="EMBL" id="CAK7335071.1"/>
    </source>
</evidence>
<protein>
    <submittedName>
        <fullName evidence="2">Uncharacterized protein</fullName>
    </submittedName>
</protein>
<reference evidence="2 3" key="1">
    <citation type="submission" date="2024-01" db="EMBL/GenBank/DDBJ databases">
        <authorList>
            <person name="Waweru B."/>
        </authorList>
    </citation>
    <scope>NUCLEOTIDE SEQUENCE [LARGE SCALE GENOMIC DNA]</scope>
</reference>
<comment type="caution">
    <text evidence="2">The sequence shown here is derived from an EMBL/GenBank/DDBJ whole genome shotgun (WGS) entry which is preliminary data.</text>
</comment>
<evidence type="ECO:0000313" key="3">
    <source>
        <dbReference type="Proteomes" id="UP001314170"/>
    </source>
</evidence>
<evidence type="ECO:0000256" key="1">
    <source>
        <dbReference type="SAM" id="MobiDB-lite"/>
    </source>
</evidence>
<feature type="compositionally biased region" description="Basic residues" evidence="1">
    <location>
        <begin position="20"/>
        <end position="34"/>
    </location>
</feature>
<dbReference type="EMBL" id="CAWUPB010000957">
    <property type="protein sequence ID" value="CAK7335071.1"/>
    <property type="molecule type" value="Genomic_DNA"/>
</dbReference>
<name>A0AAV1REJ6_9ROSI</name>
<dbReference type="AlphaFoldDB" id="A0AAV1REJ6"/>
<accession>A0AAV1REJ6</accession>
<dbReference type="Proteomes" id="UP001314170">
    <property type="component" value="Unassembled WGS sequence"/>
</dbReference>
<proteinExistence type="predicted"/>
<sequence length="54" mass="6115">MDDKYLPNVEQPWPWNSSNRPHHPSVRGYPRLHGHATTGEEAKLLASPTLVTPQ</sequence>
<organism evidence="2 3">
    <name type="scientific">Dovyalis caffra</name>
    <dbReference type="NCBI Taxonomy" id="77055"/>
    <lineage>
        <taxon>Eukaryota</taxon>
        <taxon>Viridiplantae</taxon>
        <taxon>Streptophyta</taxon>
        <taxon>Embryophyta</taxon>
        <taxon>Tracheophyta</taxon>
        <taxon>Spermatophyta</taxon>
        <taxon>Magnoliopsida</taxon>
        <taxon>eudicotyledons</taxon>
        <taxon>Gunneridae</taxon>
        <taxon>Pentapetalae</taxon>
        <taxon>rosids</taxon>
        <taxon>fabids</taxon>
        <taxon>Malpighiales</taxon>
        <taxon>Salicaceae</taxon>
        <taxon>Flacourtieae</taxon>
        <taxon>Dovyalis</taxon>
    </lineage>
</organism>